<accession>A0A8X6Q634</accession>
<comment type="caution">
    <text evidence="1">The sequence shown here is derived from an EMBL/GenBank/DDBJ whole genome shotgun (WGS) entry which is preliminary data.</text>
</comment>
<gene>
    <name evidence="1" type="ORF">NPIL_136701</name>
</gene>
<evidence type="ECO:0000313" key="2">
    <source>
        <dbReference type="Proteomes" id="UP000887013"/>
    </source>
</evidence>
<dbReference type="EMBL" id="BMAW01027222">
    <property type="protein sequence ID" value="GFU01147.1"/>
    <property type="molecule type" value="Genomic_DNA"/>
</dbReference>
<organism evidence="1 2">
    <name type="scientific">Nephila pilipes</name>
    <name type="common">Giant wood spider</name>
    <name type="synonym">Nephila maculata</name>
    <dbReference type="NCBI Taxonomy" id="299642"/>
    <lineage>
        <taxon>Eukaryota</taxon>
        <taxon>Metazoa</taxon>
        <taxon>Ecdysozoa</taxon>
        <taxon>Arthropoda</taxon>
        <taxon>Chelicerata</taxon>
        <taxon>Arachnida</taxon>
        <taxon>Araneae</taxon>
        <taxon>Araneomorphae</taxon>
        <taxon>Entelegynae</taxon>
        <taxon>Araneoidea</taxon>
        <taxon>Nephilidae</taxon>
        <taxon>Nephila</taxon>
    </lineage>
</organism>
<sequence>MKSKKCLLQISNEKQLVGHTVEIKTNSEQHKFLIGKNLANIKKKYLTRQEQDFFSVENDDDKNTISIYDITRAGCHEGPKCTTSCAEHLKLWSMTLEL</sequence>
<reference evidence="1" key="1">
    <citation type="submission" date="2020-08" db="EMBL/GenBank/DDBJ databases">
        <title>Multicomponent nature underlies the extraordinary mechanical properties of spider dragline silk.</title>
        <authorList>
            <person name="Kono N."/>
            <person name="Nakamura H."/>
            <person name="Mori M."/>
            <person name="Yoshida Y."/>
            <person name="Ohtoshi R."/>
            <person name="Malay A.D."/>
            <person name="Moran D.A.P."/>
            <person name="Tomita M."/>
            <person name="Numata K."/>
            <person name="Arakawa K."/>
        </authorList>
    </citation>
    <scope>NUCLEOTIDE SEQUENCE</scope>
</reference>
<protein>
    <submittedName>
        <fullName evidence="1">Uncharacterized protein</fullName>
    </submittedName>
</protein>
<dbReference type="Proteomes" id="UP000887013">
    <property type="component" value="Unassembled WGS sequence"/>
</dbReference>
<proteinExistence type="predicted"/>
<dbReference type="OrthoDB" id="9995375at2759"/>
<keyword evidence="2" id="KW-1185">Reference proteome</keyword>
<name>A0A8X6Q634_NEPPI</name>
<dbReference type="AlphaFoldDB" id="A0A8X6Q634"/>
<evidence type="ECO:0000313" key="1">
    <source>
        <dbReference type="EMBL" id="GFU01147.1"/>
    </source>
</evidence>